<keyword evidence="1" id="KW-0175">Coiled coil</keyword>
<dbReference type="InterPro" id="IPR008042">
    <property type="entry name" value="Retrotrans_Pao"/>
</dbReference>
<evidence type="ECO:0000313" key="2">
    <source>
        <dbReference type="EMBL" id="GFY41141.1"/>
    </source>
</evidence>
<dbReference type="Pfam" id="PF05380">
    <property type="entry name" value="Peptidase_A17"/>
    <property type="match status" value="1"/>
</dbReference>
<gene>
    <name evidence="2" type="ORF">TNIN_278011</name>
</gene>
<accession>A0A8X6WWI1</accession>
<sequence length="126" mass="14137">MNREIDELKDQYYDIKDISESELEVIEADIRSMEDRLEEKAELSSMVFADASTAAYGAVLYAQSISEEGCIYKTCAANPGVQPGETNHYPRLKCTFCVIVTAPGKGFTFPTLPIQQIMLWTDSNIR</sequence>
<keyword evidence="3" id="KW-1185">Reference proteome</keyword>
<organism evidence="2 3">
    <name type="scientific">Trichonephila inaurata madagascariensis</name>
    <dbReference type="NCBI Taxonomy" id="2747483"/>
    <lineage>
        <taxon>Eukaryota</taxon>
        <taxon>Metazoa</taxon>
        <taxon>Ecdysozoa</taxon>
        <taxon>Arthropoda</taxon>
        <taxon>Chelicerata</taxon>
        <taxon>Arachnida</taxon>
        <taxon>Araneae</taxon>
        <taxon>Araneomorphae</taxon>
        <taxon>Entelegynae</taxon>
        <taxon>Araneoidea</taxon>
        <taxon>Nephilidae</taxon>
        <taxon>Trichonephila</taxon>
        <taxon>Trichonephila inaurata</taxon>
    </lineage>
</organism>
<dbReference type="EMBL" id="BMAV01002319">
    <property type="protein sequence ID" value="GFY41141.1"/>
    <property type="molecule type" value="Genomic_DNA"/>
</dbReference>
<dbReference type="OrthoDB" id="7444419at2759"/>
<evidence type="ECO:0000313" key="3">
    <source>
        <dbReference type="Proteomes" id="UP000886998"/>
    </source>
</evidence>
<dbReference type="Proteomes" id="UP000886998">
    <property type="component" value="Unassembled WGS sequence"/>
</dbReference>
<feature type="coiled-coil region" evidence="1">
    <location>
        <begin position="16"/>
        <end position="43"/>
    </location>
</feature>
<proteinExistence type="predicted"/>
<name>A0A8X6WWI1_9ARAC</name>
<dbReference type="AlphaFoldDB" id="A0A8X6WWI1"/>
<comment type="caution">
    <text evidence="2">The sequence shown here is derived from an EMBL/GenBank/DDBJ whole genome shotgun (WGS) entry which is preliminary data.</text>
</comment>
<reference evidence="2" key="1">
    <citation type="submission" date="2020-08" db="EMBL/GenBank/DDBJ databases">
        <title>Multicomponent nature underlies the extraordinary mechanical properties of spider dragline silk.</title>
        <authorList>
            <person name="Kono N."/>
            <person name="Nakamura H."/>
            <person name="Mori M."/>
            <person name="Yoshida Y."/>
            <person name="Ohtoshi R."/>
            <person name="Malay A.D."/>
            <person name="Moran D.A.P."/>
            <person name="Tomita M."/>
            <person name="Numata K."/>
            <person name="Arakawa K."/>
        </authorList>
    </citation>
    <scope>NUCLEOTIDE SEQUENCE</scope>
</reference>
<protein>
    <submittedName>
        <fullName evidence="2">Uncharacterized protein</fullName>
    </submittedName>
</protein>
<evidence type="ECO:0000256" key="1">
    <source>
        <dbReference type="SAM" id="Coils"/>
    </source>
</evidence>